<evidence type="ECO:0000256" key="1">
    <source>
        <dbReference type="ARBA" id="ARBA00022691"/>
    </source>
</evidence>
<evidence type="ECO:0000256" key="3">
    <source>
        <dbReference type="ARBA" id="ARBA00023004"/>
    </source>
</evidence>
<organism evidence="6">
    <name type="scientific">marine metagenome</name>
    <dbReference type="NCBI Taxonomy" id="408172"/>
    <lineage>
        <taxon>unclassified sequences</taxon>
        <taxon>metagenomes</taxon>
        <taxon>ecological metagenomes</taxon>
    </lineage>
</organism>
<dbReference type="SFLD" id="SFLDS00029">
    <property type="entry name" value="Radical_SAM"/>
    <property type="match status" value="1"/>
</dbReference>
<dbReference type="InterPro" id="IPR058240">
    <property type="entry name" value="rSAM_sf"/>
</dbReference>
<name>A0A382SG04_9ZZZZ</name>
<feature type="domain" description="Radical SAM core" evidence="5">
    <location>
        <begin position="17"/>
        <end position="187"/>
    </location>
</feature>
<reference evidence="6" key="1">
    <citation type="submission" date="2018-05" db="EMBL/GenBank/DDBJ databases">
        <authorList>
            <person name="Lanie J.A."/>
            <person name="Ng W.-L."/>
            <person name="Kazmierczak K.M."/>
            <person name="Andrzejewski T.M."/>
            <person name="Davidsen T.M."/>
            <person name="Wayne K.J."/>
            <person name="Tettelin H."/>
            <person name="Glass J.I."/>
            <person name="Rusch D."/>
            <person name="Podicherti R."/>
            <person name="Tsui H.-C.T."/>
            <person name="Winkler M.E."/>
        </authorList>
    </citation>
    <scope>NUCLEOTIDE SEQUENCE</scope>
</reference>
<dbReference type="GO" id="GO:0046872">
    <property type="term" value="F:metal ion binding"/>
    <property type="evidence" value="ECO:0007669"/>
    <property type="project" value="UniProtKB-KW"/>
</dbReference>
<keyword evidence="1" id="KW-0949">S-adenosyl-L-methionine</keyword>
<sequence length="268" mass="32010">HGGKYNNLKINLKLRIFGDYCNLSCYMCYPLNSTARRKELIEIQEPEDVWEMDQQHAVNTKQFNKLKKHIYEHSELINDLQILGGEPLQSKRLYEFLLEYPNNDPTILIQTNLTKLGMGGYHIDNLFEKFNIYLQVSLEHFGAKQNWIRYNSNYNTIEKNIIKYKKHISNFHVTISILNVDDLFDIEEYYKNKFNLEMVNYALQSPKMLSIRNHPNKSSLYKKYKNTKFENIFVELNKDPYDINSLKNYLKKLSIKRGNYKELWPSLI</sequence>
<dbReference type="InterPro" id="IPR013785">
    <property type="entry name" value="Aldolase_TIM"/>
</dbReference>
<keyword evidence="2" id="KW-0479">Metal-binding</keyword>
<dbReference type="EMBL" id="UINC01128811">
    <property type="protein sequence ID" value="SVD08799.1"/>
    <property type="molecule type" value="Genomic_DNA"/>
</dbReference>
<accession>A0A382SG04</accession>
<evidence type="ECO:0000256" key="2">
    <source>
        <dbReference type="ARBA" id="ARBA00022723"/>
    </source>
</evidence>
<dbReference type="GO" id="GO:0051536">
    <property type="term" value="F:iron-sulfur cluster binding"/>
    <property type="evidence" value="ECO:0007669"/>
    <property type="project" value="UniProtKB-KW"/>
</dbReference>
<keyword evidence="3" id="KW-0408">Iron</keyword>
<evidence type="ECO:0000259" key="5">
    <source>
        <dbReference type="Pfam" id="PF04055"/>
    </source>
</evidence>
<dbReference type="CDD" id="cd01335">
    <property type="entry name" value="Radical_SAM"/>
    <property type="match status" value="1"/>
</dbReference>
<gene>
    <name evidence="6" type="ORF">METZ01_LOCUS361653</name>
</gene>
<dbReference type="SUPFAM" id="SSF102114">
    <property type="entry name" value="Radical SAM enzymes"/>
    <property type="match status" value="1"/>
</dbReference>
<dbReference type="Pfam" id="PF04055">
    <property type="entry name" value="Radical_SAM"/>
    <property type="match status" value="1"/>
</dbReference>
<protein>
    <recommendedName>
        <fullName evidence="5">Radical SAM core domain-containing protein</fullName>
    </recommendedName>
</protein>
<evidence type="ECO:0000256" key="4">
    <source>
        <dbReference type="ARBA" id="ARBA00023014"/>
    </source>
</evidence>
<feature type="non-terminal residue" evidence="6">
    <location>
        <position position="1"/>
    </location>
</feature>
<dbReference type="Gene3D" id="3.20.20.70">
    <property type="entry name" value="Aldolase class I"/>
    <property type="match status" value="1"/>
</dbReference>
<dbReference type="InterPro" id="IPR007197">
    <property type="entry name" value="rSAM"/>
</dbReference>
<evidence type="ECO:0000313" key="6">
    <source>
        <dbReference type="EMBL" id="SVD08799.1"/>
    </source>
</evidence>
<keyword evidence="4" id="KW-0411">Iron-sulfur</keyword>
<proteinExistence type="predicted"/>
<dbReference type="AlphaFoldDB" id="A0A382SG04"/>
<dbReference type="GO" id="GO:0003824">
    <property type="term" value="F:catalytic activity"/>
    <property type="evidence" value="ECO:0007669"/>
    <property type="project" value="InterPro"/>
</dbReference>